<feature type="chain" id="PRO_5035751303" description="Secreted protein" evidence="1">
    <location>
        <begin position="17"/>
        <end position="80"/>
    </location>
</feature>
<protein>
    <recommendedName>
        <fullName evidence="4">Secreted protein</fullName>
    </recommendedName>
</protein>
<dbReference type="AlphaFoldDB" id="A0A8T0J111"/>
<comment type="caution">
    <text evidence="2">The sequence shown here is derived from an EMBL/GenBank/DDBJ whole genome shotgun (WGS) entry which is preliminary data.</text>
</comment>
<name>A0A8T0J111_CERPU</name>
<evidence type="ECO:0000256" key="1">
    <source>
        <dbReference type="SAM" id="SignalP"/>
    </source>
</evidence>
<keyword evidence="1" id="KW-0732">Signal</keyword>
<proteinExistence type="predicted"/>
<accession>A0A8T0J111</accession>
<evidence type="ECO:0000313" key="3">
    <source>
        <dbReference type="Proteomes" id="UP000822688"/>
    </source>
</evidence>
<evidence type="ECO:0000313" key="2">
    <source>
        <dbReference type="EMBL" id="KAG0588658.1"/>
    </source>
</evidence>
<dbReference type="Proteomes" id="UP000822688">
    <property type="component" value="Chromosome 2"/>
</dbReference>
<evidence type="ECO:0008006" key="4">
    <source>
        <dbReference type="Google" id="ProtNLM"/>
    </source>
</evidence>
<gene>
    <name evidence="2" type="ORF">KC19_2G260200</name>
</gene>
<feature type="signal peptide" evidence="1">
    <location>
        <begin position="1"/>
        <end position="16"/>
    </location>
</feature>
<sequence length="80" mass="9157">MLYFFMHFIIPQAIHGMFCVQLVYVQTKAKSEEEFQCGPTCACLIFLSLMNHTFAVLSYSFLNCFKGSIPSPYPCQLICD</sequence>
<reference evidence="2" key="1">
    <citation type="submission" date="2020-06" db="EMBL/GenBank/DDBJ databases">
        <title>WGS assembly of Ceratodon purpureus strain R40.</title>
        <authorList>
            <person name="Carey S.B."/>
            <person name="Jenkins J."/>
            <person name="Shu S."/>
            <person name="Lovell J.T."/>
            <person name="Sreedasyam A."/>
            <person name="Maumus F."/>
            <person name="Tiley G.P."/>
            <person name="Fernandez-Pozo N."/>
            <person name="Barry K."/>
            <person name="Chen C."/>
            <person name="Wang M."/>
            <person name="Lipzen A."/>
            <person name="Daum C."/>
            <person name="Saski C.A."/>
            <person name="Payton A.C."/>
            <person name="Mcbreen J.C."/>
            <person name="Conrad R.E."/>
            <person name="Kollar L.M."/>
            <person name="Olsson S."/>
            <person name="Huttunen S."/>
            <person name="Landis J.B."/>
            <person name="Wickett N.J."/>
            <person name="Johnson M.G."/>
            <person name="Rensing S.A."/>
            <person name="Grimwood J."/>
            <person name="Schmutz J."/>
            <person name="Mcdaniel S.F."/>
        </authorList>
    </citation>
    <scope>NUCLEOTIDE SEQUENCE</scope>
    <source>
        <strain evidence="2">R40</strain>
    </source>
</reference>
<organism evidence="2 3">
    <name type="scientific">Ceratodon purpureus</name>
    <name type="common">Fire moss</name>
    <name type="synonym">Dicranum purpureum</name>
    <dbReference type="NCBI Taxonomy" id="3225"/>
    <lineage>
        <taxon>Eukaryota</taxon>
        <taxon>Viridiplantae</taxon>
        <taxon>Streptophyta</taxon>
        <taxon>Embryophyta</taxon>
        <taxon>Bryophyta</taxon>
        <taxon>Bryophytina</taxon>
        <taxon>Bryopsida</taxon>
        <taxon>Dicranidae</taxon>
        <taxon>Pseudoditrichales</taxon>
        <taxon>Ditrichaceae</taxon>
        <taxon>Ceratodon</taxon>
    </lineage>
</organism>
<dbReference type="EMBL" id="CM026422">
    <property type="protein sequence ID" value="KAG0588658.1"/>
    <property type="molecule type" value="Genomic_DNA"/>
</dbReference>
<keyword evidence="3" id="KW-1185">Reference proteome</keyword>